<accession>A0A926V9V8</accession>
<dbReference type="AlphaFoldDB" id="A0A926V9V8"/>
<evidence type="ECO:0000313" key="2">
    <source>
        <dbReference type="EMBL" id="MBD2179923.1"/>
    </source>
</evidence>
<reference evidence="2" key="2">
    <citation type="submission" date="2020-08" db="EMBL/GenBank/DDBJ databases">
        <authorList>
            <person name="Chen M."/>
            <person name="Teng W."/>
            <person name="Zhao L."/>
            <person name="Hu C."/>
            <person name="Zhou Y."/>
            <person name="Han B."/>
            <person name="Song L."/>
            <person name="Shu W."/>
        </authorList>
    </citation>
    <scope>NUCLEOTIDE SEQUENCE</scope>
    <source>
        <strain evidence="2">FACHB-1375</strain>
    </source>
</reference>
<dbReference type="EMBL" id="JACJPW010000003">
    <property type="protein sequence ID" value="MBD2179923.1"/>
    <property type="molecule type" value="Genomic_DNA"/>
</dbReference>
<keyword evidence="1" id="KW-0472">Membrane</keyword>
<keyword evidence="1" id="KW-0812">Transmembrane</keyword>
<dbReference type="Proteomes" id="UP000641646">
    <property type="component" value="Unassembled WGS sequence"/>
</dbReference>
<keyword evidence="3" id="KW-1185">Reference proteome</keyword>
<evidence type="ECO:0000256" key="1">
    <source>
        <dbReference type="SAM" id="Phobius"/>
    </source>
</evidence>
<gene>
    <name evidence="2" type="ORF">H6G03_02145</name>
</gene>
<proteinExistence type="predicted"/>
<sequence length="78" mass="8388">MPSNSTNRLQTETFNVPQAIIPTEILLTLATGPLLFGMLCGKATLDSIKSLGEASEEVFRGDRLPAIPFPDSPQAQTE</sequence>
<comment type="caution">
    <text evidence="2">The sequence shown here is derived from an EMBL/GenBank/DDBJ whole genome shotgun (WGS) entry which is preliminary data.</text>
</comment>
<reference evidence="2" key="1">
    <citation type="journal article" date="2015" name="ISME J.">
        <title>Draft Genome Sequence of Streptomyces incarnatus NRRL8089, which Produces the Nucleoside Antibiotic Sinefungin.</title>
        <authorList>
            <person name="Oshima K."/>
            <person name="Hattori M."/>
            <person name="Shimizu H."/>
            <person name="Fukuda K."/>
            <person name="Nemoto M."/>
            <person name="Inagaki K."/>
            <person name="Tamura T."/>
        </authorList>
    </citation>
    <scope>NUCLEOTIDE SEQUENCE</scope>
    <source>
        <strain evidence="2">FACHB-1375</strain>
    </source>
</reference>
<name>A0A926V9V8_9CYAN</name>
<organism evidence="2 3">
    <name type="scientific">Aerosakkonema funiforme FACHB-1375</name>
    <dbReference type="NCBI Taxonomy" id="2949571"/>
    <lineage>
        <taxon>Bacteria</taxon>
        <taxon>Bacillati</taxon>
        <taxon>Cyanobacteriota</taxon>
        <taxon>Cyanophyceae</taxon>
        <taxon>Oscillatoriophycideae</taxon>
        <taxon>Aerosakkonematales</taxon>
        <taxon>Aerosakkonemataceae</taxon>
        <taxon>Aerosakkonema</taxon>
    </lineage>
</organism>
<evidence type="ECO:0000313" key="3">
    <source>
        <dbReference type="Proteomes" id="UP000641646"/>
    </source>
</evidence>
<dbReference type="RefSeq" id="WP_190461600.1">
    <property type="nucleotide sequence ID" value="NZ_JACJPW010000003.1"/>
</dbReference>
<keyword evidence="1" id="KW-1133">Transmembrane helix</keyword>
<feature type="transmembrane region" description="Helical" evidence="1">
    <location>
        <begin position="20"/>
        <end position="40"/>
    </location>
</feature>
<protein>
    <submittedName>
        <fullName evidence="2">Uncharacterized protein</fullName>
    </submittedName>
</protein>